<name>A0ABX2VB51_9BACL</name>
<accession>A0ABX2VB51</accession>
<dbReference type="Pfam" id="PF13673">
    <property type="entry name" value="Acetyltransf_10"/>
    <property type="match status" value="1"/>
</dbReference>
<reference evidence="2 3" key="1">
    <citation type="submission" date="2016-03" db="EMBL/GenBank/DDBJ databases">
        <authorList>
            <person name="Cho S.-Y."/>
            <person name="Lim S."/>
            <person name="Kim H."/>
            <person name="Soh E.H."/>
            <person name="Moon J.S."/>
        </authorList>
    </citation>
    <scope>NUCLEOTIDE SEQUENCE [LARGE SCALE GENOMIC DNA]</scope>
    <source>
        <strain evidence="2 3">KCTC 3810</strain>
    </source>
</reference>
<dbReference type="InterPro" id="IPR016181">
    <property type="entry name" value="Acyl_CoA_acyltransferase"/>
</dbReference>
<comment type="caution">
    <text evidence="2">The sequence shown here is derived from an EMBL/GenBank/DDBJ whole genome shotgun (WGS) entry which is preliminary data.</text>
</comment>
<evidence type="ECO:0000313" key="3">
    <source>
        <dbReference type="Proteomes" id="UP000078447"/>
    </source>
</evidence>
<dbReference type="InterPro" id="IPR000182">
    <property type="entry name" value="GNAT_dom"/>
</dbReference>
<sequence>MIHLEPATDRDALALFELQVAAFSPLLEKYQDYDTNPANETMDRVYARIHHPTSTFLKIIADGQLVGAICIRWKEDVHFRISPLFLAPESQGNGFAKQAMLLAEARYPQAETWELSSLFEETKTCQLYEKMGYVETGVRKPLTANATLIQYQKIMT</sequence>
<dbReference type="SUPFAM" id="SSF55729">
    <property type="entry name" value="Acyl-CoA N-acyltransferases (Nat)"/>
    <property type="match status" value="1"/>
</dbReference>
<dbReference type="Gene3D" id="3.40.630.30">
    <property type="match status" value="1"/>
</dbReference>
<protein>
    <submittedName>
        <fullName evidence="2">Acetyltransferase</fullName>
    </submittedName>
</protein>
<dbReference type="EMBL" id="LVVL01000001">
    <property type="protein sequence ID" value="OAN15455.1"/>
    <property type="molecule type" value="Genomic_DNA"/>
</dbReference>
<gene>
    <name evidence="2" type="ORF">A3783_05845</name>
</gene>
<keyword evidence="3" id="KW-1185">Reference proteome</keyword>
<proteinExistence type="predicted"/>
<dbReference type="RefSeq" id="WP_028106290.1">
    <property type="nucleotide sequence ID" value="NZ_LVVL01000001.1"/>
</dbReference>
<evidence type="ECO:0000259" key="1">
    <source>
        <dbReference type="PROSITE" id="PS51186"/>
    </source>
</evidence>
<feature type="domain" description="N-acetyltransferase" evidence="1">
    <location>
        <begin position="2"/>
        <end position="154"/>
    </location>
</feature>
<evidence type="ECO:0000313" key="2">
    <source>
        <dbReference type="EMBL" id="OAN15455.1"/>
    </source>
</evidence>
<dbReference type="PROSITE" id="PS51186">
    <property type="entry name" value="GNAT"/>
    <property type="match status" value="1"/>
</dbReference>
<dbReference type="Proteomes" id="UP000078447">
    <property type="component" value="Unassembled WGS sequence"/>
</dbReference>
<organism evidence="2 3">
    <name type="scientific">Exiguobacterium undae</name>
    <dbReference type="NCBI Taxonomy" id="169177"/>
    <lineage>
        <taxon>Bacteria</taxon>
        <taxon>Bacillati</taxon>
        <taxon>Bacillota</taxon>
        <taxon>Bacilli</taxon>
        <taxon>Bacillales</taxon>
        <taxon>Bacillales Family XII. Incertae Sedis</taxon>
        <taxon>Exiguobacterium</taxon>
    </lineage>
</organism>